<dbReference type="NCBIfam" id="TIGR01120">
    <property type="entry name" value="rpiB"/>
    <property type="match status" value="1"/>
</dbReference>
<feature type="active site" description="Proton acceptor" evidence="3">
    <location>
        <position position="65"/>
    </location>
</feature>
<feature type="binding site" evidence="4">
    <location>
        <position position="136"/>
    </location>
    <ligand>
        <name>D-ribulose 5-phosphate</name>
        <dbReference type="ChEBI" id="CHEBI:58121"/>
    </ligand>
</feature>
<dbReference type="STRING" id="1798182.GA0061081_11815"/>
<dbReference type="InterPro" id="IPR036569">
    <property type="entry name" value="RpiB_LacA_LacB_sf"/>
</dbReference>
<reference evidence="6" key="1">
    <citation type="submission" date="2016-08" db="EMBL/GenBank/DDBJ databases">
        <authorList>
            <person name="Varghese N."/>
            <person name="Submissions Spin"/>
        </authorList>
    </citation>
    <scope>NUCLEOTIDE SEQUENCE [LARGE SCALE GENOMIC DNA]</scope>
    <source>
        <strain evidence="6">R-53248</strain>
    </source>
</reference>
<dbReference type="FunFam" id="3.40.1400.10:FF:000001">
    <property type="entry name" value="Ribose 5-phosphate isomerase B"/>
    <property type="match status" value="1"/>
</dbReference>
<evidence type="ECO:0000313" key="5">
    <source>
        <dbReference type="EMBL" id="SCC31685.1"/>
    </source>
</evidence>
<evidence type="ECO:0000256" key="4">
    <source>
        <dbReference type="PIRSR" id="PIRSR005384-2"/>
    </source>
</evidence>
<feature type="binding site" evidence="4">
    <location>
        <position position="109"/>
    </location>
    <ligand>
        <name>D-ribulose 5-phosphate</name>
        <dbReference type="ChEBI" id="CHEBI:58121"/>
    </ligand>
</feature>
<dbReference type="PANTHER" id="PTHR43732:SF1">
    <property type="entry name" value="RIBOSE 5-PHOSPHATE ISOMERASE"/>
    <property type="match status" value="1"/>
</dbReference>
<sequence>MKIAIGYDHVGYILKKDIIDYLENKNITVIDLGATSTERTDYPIYAHRVACSVNTKQADLGILICGTGIGISIAANKCQGIRAVVCSDPYSAKLSREHNNTNILAFGSRVVGSELAKMIINEWLMAKFEGGRHQTRINQIDKIQKGEFHE</sequence>
<dbReference type="NCBIfam" id="NF004051">
    <property type="entry name" value="PRK05571.1"/>
    <property type="match status" value="1"/>
</dbReference>
<protein>
    <submittedName>
        <fullName evidence="5">Ribose 5-phosphate isomerase B</fullName>
    </submittedName>
</protein>
<dbReference type="SUPFAM" id="SSF89623">
    <property type="entry name" value="Ribose/Galactose isomerase RpiB/AlsB"/>
    <property type="match status" value="1"/>
</dbReference>
<dbReference type="RefSeq" id="WP_091350684.1">
    <property type="nucleotide sequence ID" value="NZ_FMAQ01000018.1"/>
</dbReference>
<feature type="binding site" evidence="4">
    <location>
        <begin position="8"/>
        <end position="9"/>
    </location>
    <ligand>
        <name>D-ribulose 5-phosphate</name>
        <dbReference type="ChEBI" id="CHEBI:58121"/>
    </ligand>
</feature>
<dbReference type="PIRSF" id="PIRSF005384">
    <property type="entry name" value="RpiB_LacA_B"/>
    <property type="match status" value="1"/>
</dbReference>
<evidence type="ECO:0000256" key="3">
    <source>
        <dbReference type="PIRSR" id="PIRSR005384-1"/>
    </source>
</evidence>
<evidence type="ECO:0000256" key="2">
    <source>
        <dbReference type="ARBA" id="ARBA00023235"/>
    </source>
</evidence>
<dbReference type="InterPro" id="IPR003500">
    <property type="entry name" value="RpiB_LacA_LacB"/>
</dbReference>
<evidence type="ECO:0000313" key="6">
    <source>
        <dbReference type="Proteomes" id="UP000199670"/>
    </source>
</evidence>
<proteinExistence type="inferred from homology"/>
<dbReference type="OrthoDB" id="1778624at2"/>
<keyword evidence="2 5" id="KW-0413">Isomerase</keyword>
<feature type="binding site" evidence="4">
    <location>
        <position position="99"/>
    </location>
    <ligand>
        <name>D-ribulose 5-phosphate</name>
        <dbReference type="ChEBI" id="CHEBI:58121"/>
    </ligand>
</feature>
<dbReference type="NCBIfam" id="TIGR00689">
    <property type="entry name" value="rpiB_lacA_lacB"/>
    <property type="match status" value="1"/>
</dbReference>
<dbReference type="AlphaFoldDB" id="A0A1C4DKB6"/>
<organism evidence="5 6">
    <name type="scientific">Gilliamella bombicola</name>
    <dbReference type="NCBI Taxonomy" id="1798182"/>
    <lineage>
        <taxon>Bacteria</taxon>
        <taxon>Pseudomonadati</taxon>
        <taxon>Pseudomonadota</taxon>
        <taxon>Gammaproteobacteria</taxon>
        <taxon>Orbales</taxon>
        <taxon>Orbaceae</taxon>
        <taxon>Gilliamella</taxon>
    </lineage>
</organism>
<dbReference type="Pfam" id="PF02502">
    <property type="entry name" value="LacAB_rpiB"/>
    <property type="match status" value="1"/>
</dbReference>
<dbReference type="EMBL" id="FMAQ01000018">
    <property type="protein sequence ID" value="SCC31685.1"/>
    <property type="molecule type" value="Genomic_DNA"/>
</dbReference>
<dbReference type="PANTHER" id="PTHR43732">
    <property type="entry name" value="RIBOSE 5-PHOSPHATE ISOMERASE-RELATED"/>
    <property type="match status" value="1"/>
</dbReference>
<dbReference type="GO" id="GO:0016861">
    <property type="term" value="F:intramolecular oxidoreductase activity, interconverting aldoses and ketoses"/>
    <property type="evidence" value="ECO:0007669"/>
    <property type="project" value="UniProtKB-ARBA"/>
</dbReference>
<dbReference type="InterPro" id="IPR004785">
    <property type="entry name" value="RpiB"/>
</dbReference>
<keyword evidence="6" id="KW-1185">Reference proteome</keyword>
<evidence type="ECO:0000256" key="1">
    <source>
        <dbReference type="ARBA" id="ARBA00008754"/>
    </source>
</evidence>
<name>A0A1C4DKB6_9GAMM</name>
<feature type="binding site" evidence="4">
    <location>
        <begin position="66"/>
        <end position="70"/>
    </location>
    <ligand>
        <name>D-ribulose 5-phosphate</name>
        <dbReference type="ChEBI" id="CHEBI:58121"/>
    </ligand>
</feature>
<dbReference type="InterPro" id="IPR051812">
    <property type="entry name" value="SPI_LacAB/RpiB"/>
</dbReference>
<gene>
    <name evidence="5" type="ORF">GA0061081_11815</name>
</gene>
<dbReference type="Gene3D" id="3.40.1400.10">
    <property type="entry name" value="Sugar-phosphate isomerase, RpiB/LacA/LacB"/>
    <property type="match status" value="1"/>
</dbReference>
<dbReference type="GO" id="GO:0005975">
    <property type="term" value="P:carbohydrate metabolic process"/>
    <property type="evidence" value="ECO:0007669"/>
    <property type="project" value="InterPro"/>
</dbReference>
<comment type="similarity">
    <text evidence="1">Belongs to the LacAB/RpiB family.</text>
</comment>
<feature type="active site" description="Proton donor" evidence="3">
    <location>
        <position position="98"/>
    </location>
</feature>
<accession>A0A1C4DKB6</accession>
<dbReference type="Proteomes" id="UP000199670">
    <property type="component" value="Unassembled WGS sequence"/>
</dbReference>
<feature type="binding site" evidence="4">
    <location>
        <position position="132"/>
    </location>
    <ligand>
        <name>D-ribulose 5-phosphate</name>
        <dbReference type="ChEBI" id="CHEBI:58121"/>
    </ligand>
</feature>